<proteinExistence type="predicted"/>
<protein>
    <submittedName>
        <fullName evidence="1">Uncharacterized protein</fullName>
    </submittedName>
</protein>
<name>A0A5E7A6A7_PSEFL</name>
<sequence length="99" mass="10717">MPNPRDSIIANLNQQMDHFFATGKTVQEIPRGVSADAPFIGTTSHHDRLRAGRDKLAPQVKEQADAGKTAAEAAKALGLHVKRVKLIGKENGFKFAEPS</sequence>
<accession>A0A5E7A6A7</accession>
<dbReference type="EMBL" id="CABVHW010000001">
    <property type="protein sequence ID" value="VVN74562.1"/>
    <property type="molecule type" value="Genomic_DNA"/>
</dbReference>
<dbReference type="AlphaFoldDB" id="A0A5E7A6A7"/>
<dbReference type="Proteomes" id="UP000381093">
    <property type="component" value="Unassembled WGS sequence"/>
</dbReference>
<dbReference type="RefSeq" id="WP_224794212.1">
    <property type="nucleotide sequence ID" value="NZ_CABVHW010000001.1"/>
</dbReference>
<evidence type="ECO:0000313" key="2">
    <source>
        <dbReference type="Proteomes" id="UP000381093"/>
    </source>
</evidence>
<gene>
    <name evidence="1" type="ORF">PS710_00657</name>
</gene>
<evidence type="ECO:0000313" key="1">
    <source>
        <dbReference type="EMBL" id="VVN74562.1"/>
    </source>
</evidence>
<organism evidence="1 2">
    <name type="scientific">Pseudomonas fluorescens</name>
    <dbReference type="NCBI Taxonomy" id="294"/>
    <lineage>
        <taxon>Bacteria</taxon>
        <taxon>Pseudomonadati</taxon>
        <taxon>Pseudomonadota</taxon>
        <taxon>Gammaproteobacteria</taxon>
        <taxon>Pseudomonadales</taxon>
        <taxon>Pseudomonadaceae</taxon>
        <taxon>Pseudomonas</taxon>
    </lineage>
</organism>
<reference evidence="1 2" key="1">
    <citation type="submission" date="2019-09" db="EMBL/GenBank/DDBJ databases">
        <authorList>
            <person name="Chandra G."/>
            <person name="Truman W A."/>
        </authorList>
    </citation>
    <scope>NUCLEOTIDE SEQUENCE [LARGE SCALE GENOMIC DNA]</scope>
    <source>
        <strain evidence="1">PS710</strain>
    </source>
</reference>